<feature type="active site" description="Proton donor" evidence="7">
    <location>
        <position position="92"/>
    </location>
</feature>
<dbReference type="Pfam" id="PF00885">
    <property type="entry name" value="DMRL_synthase"/>
    <property type="match status" value="1"/>
</dbReference>
<dbReference type="SUPFAM" id="SSF52121">
    <property type="entry name" value="Lumazine synthase"/>
    <property type="match status" value="1"/>
</dbReference>
<comment type="caution">
    <text evidence="7">Lacks conserved residue(s) required for the propagation of feature annotation.</text>
</comment>
<proteinExistence type="inferred from homology"/>
<keyword evidence="9" id="KW-1185">Reference proteome</keyword>
<dbReference type="GO" id="GO:0000906">
    <property type="term" value="F:6,7-dimethyl-8-ribityllumazine synthase activity"/>
    <property type="evidence" value="ECO:0007669"/>
    <property type="project" value="UniProtKB-UniRule"/>
</dbReference>
<evidence type="ECO:0000256" key="5">
    <source>
        <dbReference type="ARBA" id="ARBA00022679"/>
    </source>
</evidence>
<gene>
    <name evidence="7" type="primary">ribH</name>
    <name evidence="8" type="ORF">WM40_18765</name>
</gene>
<dbReference type="InterPro" id="IPR036467">
    <property type="entry name" value="LS/RS_sf"/>
</dbReference>
<evidence type="ECO:0000313" key="8">
    <source>
        <dbReference type="EMBL" id="KKB62215.1"/>
    </source>
</evidence>
<dbReference type="PANTHER" id="PTHR21058">
    <property type="entry name" value="6,7-DIMETHYL-8-RIBITYLLUMAZINE SYNTHASE DMRL SYNTHASE LUMAZINE SYNTHASE"/>
    <property type="match status" value="1"/>
</dbReference>
<evidence type="ECO:0000256" key="6">
    <source>
        <dbReference type="ARBA" id="ARBA00048785"/>
    </source>
</evidence>
<feature type="binding site" evidence="7">
    <location>
        <begin position="60"/>
        <end position="62"/>
    </location>
    <ligand>
        <name>5-amino-6-(D-ribitylamino)uracil</name>
        <dbReference type="ChEBI" id="CHEBI:15934"/>
    </ligand>
</feature>
<evidence type="ECO:0000256" key="2">
    <source>
        <dbReference type="ARBA" id="ARBA00007424"/>
    </source>
</evidence>
<dbReference type="GO" id="GO:0009349">
    <property type="term" value="C:riboflavin synthase complex"/>
    <property type="evidence" value="ECO:0007669"/>
    <property type="project" value="InterPro"/>
</dbReference>
<dbReference type="NCBIfam" id="NF009084">
    <property type="entry name" value="PRK12419.1"/>
    <property type="match status" value="1"/>
</dbReference>
<dbReference type="HAMAP" id="MF_00178">
    <property type="entry name" value="Lumazine_synth"/>
    <property type="match status" value="1"/>
</dbReference>
<organism evidence="8 9">
    <name type="scientific">Robbsia andropogonis</name>
    <dbReference type="NCBI Taxonomy" id="28092"/>
    <lineage>
        <taxon>Bacteria</taxon>
        <taxon>Pseudomonadati</taxon>
        <taxon>Pseudomonadota</taxon>
        <taxon>Betaproteobacteria</taxon>
        <taxon>Burkholderiales</taxon>
        <taxon>Burkholderiaceae</taxon>
        <taxon>Robbsia</taxon>
    </lineage>
</organism>
<comment type="catalytic activity">
    <reaction evidence="6 7">
        <text>(2S)-2-hydroxy-3-oxobutyl phosphate + 5-amino-6-(D-ribitylamino)uracil = 6,7-dimethyl-8-(1-D-ribityl)lumazine + phosphate + 2 H2O + H(+)</text>
        <dbReference type="Rhea" id="RHEA:26152"/>
        <dbReference type="ChEBI" id="CHEBI:15377"/>
        <dbReference type="ChEBI" id="CHEBI:15378"/>
        <dbReference type="ChEBI" id="CHEBI:15934"/>
        <dbReference type="ChEBI" id="CHEBI:43474"/>
        <dbReference type="ChEBI" id="CHEBI:58201"/>
        <dbReference type="ChEBI" id="CHEBI:58830"/>
        <dbReference type="EC" id="2.5.1.78"/>
    </reaction>
</comment>
<sequence length="184" mass="19108">MSSAAGANDASSSATPPRFAFVQASWHANIVDQARVGFAAEMAKLGYSDDAIDYYAVPGAFELPLHAKRLAETGRYAGVVCAALVVDGGIYRHDFVAAAVVDGLMRVQLDTGVPVFSVSLTPHHFHEEAHTDYFHAHFVKKGAEAAHACTATVNALDRLPQPIAASLASAGTGNAQADTASAAA</sequence>
<dbReference type="PATRIC" id="fig|28092.6.peg.4400"/>
<accession>A0A0F5JWX8</accession>
<comment type="function">
    <text evidence="7">Catalyzes the formation of 6,7-dimethyl-8-ribityllumazine by condensation of 5-amino-6-(D-ribitylamino)uracil with 3,4-dihydroxy-2-butanone 4-phosphate. This is the penultimate step in the biosynthesis of riboflavin.</text>
</comment>
<dbReference type="STRING" id="28092.WM40_18765"/>
<dbReference type="UniPathway" id="UPA00275">
    <property type="reaction ID" value="UER00404"/>
</dbReference>
<protein>
    <recommendedName>
        <fullName evidence="3 7">6,7-dimethyl-8-ribityllumazine synthase</fullName>
        <shortName evidence="7">DMRL synthase</shortName>
        <shortName evidence="7">LS</shortName>
        <shortName evidence="7">Lumazine synthase</shortName>
        <ecNumber evidence="3 7">2.5.1.78</ecNumber>
    </recommendedName>
</protein>
<dbReference type="InterPro" id="IPR034964">
    <property type="entry name" value="LS"/>
</dbReference>
<comment type="similarity">
    <text evidence="2 7">Belongs to the DMRL synthase family.</text>
</comment>
<dbReference type="Gene3D" id="3.40.50.960">
    <property type="entry name" value="Lumazine/riboflavin synthase"/>
    <property type="match status" value="1"/>
</dbReference>
<evidence type="ECO:0000313" key="9">
    <source>
        <dbReference type="Proteomes" id="UP000033618"/>
    </source>
</evidence>
<comment type="caution">
    <text evidence="8">The sequence shown here is derived from an EMBL/GenBank/DDBJ whole genome shotgun (WGS) entry which is preliminary data.</text>
</comment>
<dbReference type="EC" id="2.5.1.78" evidence="3 7"/>
<dbReference type="EMBL" id="LAQU01000023">
    <property type="protein sequence ID" value="KKB62215.1"/>
    <property type="molecule type" value="Genomic_DNA"/>
</dbReference>
<dbReference type="GO" id="GO:0009231">
    <property type="term" value="P:riboflavin biosynthetic process"/>
    <property type="evidence" value="ECO:0007669"/>
    <property type="project" value="UniProtKB-UniRule"/>
</dbReference>
<dbReference type="PANTHER" id="PTHR21058:SF0">
    <property type="entry name" value="6,7-DIMETHYL-8-RIBITYLLUMAZINE SYNTHASE"/>
    <property type="match status" value="1"/>
</dbReference>
<dbReference type="GO" id="GO:0005829">
    <property type="term" value="C:cytosol"/>
    <property type="evidence" value="ECO:0007669"/>
    <property type="project" value="TreeGrafter"/>
</dbReference>
<feature type="binding site" evidence="7">
    <location>
        <begin position="84"/>
        <end position="86"/>
    </location>
    <ligand>
        <name>5-amino-6-(D-ribitylamino)uracil</name>
        <dbReference type="ChEBI" id="CHEBI:15934"/>
    </ligand>
</feature>
<evidence type="ECO:0000256" key="1">
    <source>
        <dbReference type="ARBA" id="ARBA00004917"/>
    </source>
</evidence>
<keyword evidence="5 7" id="KW-0808">Transferase</keyword>
<comment type="pathway">
    <text evidence="1 7">Cofactor biosynthesis; riboflavin biosynthesis; riboflavin from 2-hydroxy-3-oxobutyl phosphate and 5-amino-6-(D-ribitylamino)uracil: step 1/2.</text>
</comment>
<evidence type="ECO:0000256" key="3">
    <source>
        <dbReference type="ARBA" id="ARBA00012664"/>
    </source>
</evidence>
<name>A0A0F5JWX8_9BURK</name>
<dbReference type="AlphaFoldDB" id="A0A0F5JWX8"/>
<evidence type="ECO:0000256" key="4">
    <source>
        <dbReference type="ARBA" id="ARBA00022619"/>
    </source>
</evidence>
<reference evidence="8 9" key="1">
    <citation type="submission" date="2015-03" db="EMBL/GenBank/DDBJ databases">
        <title>Draft Genome Sequence of Burkholderia andropogonis type strain ICMP2807, isolated from Sorghum bicolor.</title>
        <authorList>
            <person name="Lopes-Santos L."/>
            <person name="Castro D.B."/>
            <person name="Ottoboni L.M."/>
            <person name="Park D."/>
            <person name="Weirc B.S."/>
            <person name="Destefano S.A."/>
        </authorList>
    </citation>
    <scope>NUCLEOTIDE SEQUENCE [LARGE SCALE GENOMIC DNA]</scope>
    <source>
        <strain evidence="8 9">ICMP2807</strain>
    </source>
</reference>
<evidence type="ECO:0000256" key="7">
    <source>
        <dbReference type="HAMAP-Rule" id="MF_00178"/>
    </source>
</evidence>
<keyword evidence="4 7" id="KW-0686">Riboflavin biosynthesis</keyword>
<dbReference type="Proteomes" id="UP000033618">
    <property type="component" value="Unassembled WGS sequence"/>
</dbReference>
<feature type="binding site" evidence="7">
    <location>
        <position position="117"/>
    </location>
    <ligand>
        <name>5-amino-6-(D-ribitylamino)uracil</name>
        <dbReference type="ChEBI" id="CHEBI:15934"/>
    </ligand>
</feature>
<feature type="binding site" evidence="7">
    <location>
        <position position="26"/>
    </location>
    <ligand>
        <name>5-amino-6-(D-ribitylamino)uracil</name>
        <dbReference type="ChEBI" id="CHEBI:15934"/>
    </ligand>
</feature>
<dbReference type="InterPro" id="IPR002180">
    <property type="entry name" value="LS/RS"/>
</dbReference>